<protein>
    <submittedName>
        <fullName evidence="1">Uncharacterized protein</fullName>
    </submittedName>
</protein>
<dbReference type="EMBL" id="JANPWB010000010">
    <property type="protein sequence ID" value="KAJ1147041.1"/>
    <property type="molecule type" value="Genomic_DNA"/>
</dbReference>
<sequence>MMPPTGSVSTRTPLLRTFKGMELRWLHSGPLKKAPNESLDIPLQPNTLSDVLSVPAWASRVNLARLAQRPPLQKQAEIQQTSSLRASIRHFQGPARCCASSLVSITSRAWLLGAVSPLVSVTSKARLGVASPL</sequence>
<dbReference type="Proteomes" id="UP001066276">
    <property type="component" value="Chromosome 6"/>
</dbReference>
<accession>A0AAV7R6U3</accession>
<name>A0AAV7R6U3_PLEWA</name>
<evidence type="ECO:0000313" key="1">
    <source>
        <dbReference type="EMBL" id="KAJ1147041.1"/>
    </source>
</evidence>
<evidence type="ECO:0000313" key="2">
    <source>
        <dbReference type="Proteomes" id="UP001066276"/>
    </source>
</evidence>
<organism evidence="1 2">
    <name type="scientific">Pleurodeles waltl</name>
    <name type="common">Iberian ribbed newt</name>
    <dbReference type="NCBI Taxonomy" id="8319"/>
    <lineage>
        <taxon>Eukaryota</taxon>
        <taxon>Metazoa</taxon>
        <taxon>Chordata</taxon>
        <taxon>Craniata</taxon>
        <taxon>Vertebrata</taxon>
        <taxon>Euteleostomi</taxon>
        <taxon>Amphibia</taxon>
        <taxon>Batrachia</taxon>
        <taxon>Caudata</taxon>
        <taxon>Salamandroidea</taxon>
        <taxon>Salamandridae</taxon>
        <taxon>Pleurodelinae</taxon>
        <taxon>Pleurodeles</taxon>
    </lineage>
</organism>
<comment type="caution">
    <text evidence="1">The sequence shown here is derived from an EMBL/GenBank/DDBJ whole genome shotgun (WGS) entry which is preliminary data.</text>
</comment>
<reference evidence="1" key="1">
    <citation type="journal article" date="2022" name="bioRxiv">
        <title>Sequencing and chromosome-scale assembly of the giantPleurodeles waltlgenome.</title>
        <authorList>
            <person name="Brown T."/>
            <person name="Elewa A."/>
            <person name="Iarovenko S."/>
            <person name="Subramanian E."/>
            <person name="Araus A.J."/>
            <person name="Petzold A."/>
            <person name="Susuki M."/>
            <person name="Suzuki K.-i.T."/>
            <person name="Hayashi T."/>
            <person name="Toyoda A."/>
            <person name="Oliveira C."/>
            <person name="Osipova E."/>
            <person name="Leigh N.D."/>
            <person name="Simon A."/>
            <person name="Yun M.H."/>
        </authorList>
    </citation>
    <scope>NUCLEOTIDE SEQUENCE</scope>
    <source>
        <strain evidence="1">20211129_DDA</strain>
        <tissue evidence="1">Liver</tissue>
    </source>
</reference>
<gene>
    <name evidence="1" type="ORF">NDU88_013291</name>
</gene>
<proteinExistence type="predicted"/>
<dbReference type="AlphaFoldDB" id="A0AAV7R6U3"/>
<keyword evidence="2" id="KW-1185">Reference proteome</keyword>